<proteinExistence type="predicted"/>
<dbReference type="Proteomes" id="UP000190962">
    <property type="component" value="Unassembled WGS sequence"/>
</dbReference>
<reference evidence="2 4" key="1">
    <citation type="journal article" date="2014" name="BMC Genomics">
        <title>The genome of the intracellular bacterium of the coastal bivalve, Solemya velum: a blueprint for thriving in and out of symbiosis.</title>
        <authorList>
            <person name="Dmytrenko O."/>
            <person name="Russell S.L."/>
            <person name="Loo W.T."/>
            <person name="Fontanez K.M."/>
            <person name="Liao L."/>
            <person name="Roeselers G."/>
            <person name="Sharma R."/>
            <person name="Stewart F.J."/>
            <person name="Newton I.L."/>
            <person name="Woyke T."/>
            <person name="Wu D."/>
            <person name="Lang J.M."/>
            <person name="Eisen J.A."/>
            <person name="Cavanaugh C.M."/>
        </authorList>
    </citation>
    <scope>NUCLEOTIDE SEQUENCE [LARGE SCALE GENOMIC DNA]</scope>
    <source>
        <strain evidence="2 4">WH</strain>
    </source>
</reference>
<dbReference type="EMBL" id="MPNX01000004">
    <property type="protein sequence ID" value="OOY35490.1"/>
    <property type="molecule type" value="Genomic_DNA"/>
</dbReference>
<evidence type="ECO:0000313" key="3">
    <source>
        <dbReference type="EMBL" id="OOY35490.1"/>
    </source>
</evidence>
<dbReference type="PROSITE" id="PS51186">
    <property type="entry name" value="GNAT"/>
    <property type="match status" value="1"/>
</dbReference>
<reference evidence="3 5" key="2">
    <citation type="submission" date="2016-11" db="EMBL/GenBank/DDBJ databases">
        <title>Mixed transmission modes and dynamic genome evolution in an obligate animal-bacterial symbiosis.</title>
        <authorList>
            <person name="Russell S.L."/>
            <person name="Corbett-Detig R.B."/>
            <person name="Cavanaugh C.M."/>
        </authorList>
    </citation>
    <scope>NUCLEOTIDE SEQUENCE [LARGE SCALE GENOMIC DNA]</scope>
    <source>
        <strain evidence="3">MA-KB16</strain>
    </source>
</reference>
<dbReference type="RefSeq" id="WP_052132045.1">
    <property type="nucleotide sequence ID" value="NZ_JRAA01000001.1"/>
</dbReference>
<dbReference type="AlphaFoldDB" id="A0A0B0HG52"/>
<sequence>MKNKNSNNPSPFSITSFASDNDIRAAEALAKKIWRNHYKVILSHEQIEFMLRRFQSMAAMKEQIDAGYHYYLVSDRQKALGYFSFQLRGQELFLSKIYIDADYRGKGAGFYAFDFIEKQALKLGATAITLTVNRHNSSALATYQRWGMVITGELVTDIGNGFVMDDYCLEKQLGN</sequence>
<evidence type="ECO:0000313" key="4">
    <source>
        <dbReference type="Proteomes" id="UP000030856"/>
    </source>
</evidence>
<name>A0A0B0HG52_SOVGS</name>
<dbReference type="STRING" id="2340.JV46_22670"/>
<dbReference type="SUPFAM" id="SSF55729">
    <property type="entry name" value="Acyl-CoA N-acyltransferases (Nat)"/>
    <property type="match status" value="1"/>
</dbReference>
<evidence type="ECO:0000313" key="5">
    <source>
        <dbReference type="Proteomes" id="UP000190962"/>
    </source>
</evidence>
<dbReference type="GO" id="GO:0016747">
    <property type="term" value="F:acyltransferase activity, transferring groups other than amino-acyl groups"/>
    <property type="evidence" value="ECO:0007669"/>
    <property type="project" value="InterPro"/>
</dbReference>
<dbReference type="InterPro" id="IPR000182">
    <property type="entry name" value="GNAT_dom"/>
</dbReference>
<dbReference type="EMBL" id="JRAA01000001">
    <property type="protein sequence ID" value="KHF26436.1"/>
    <property type="molecule type" value="Genomic_DNA"/>
</dbReference>
<evidence type="ECO:0000313" key="2">
    <source>
        <dbReference type="EMBL" id="KHF26436.1"/>
    </source>
</evidence>
<accession>A0A0B0HG52</accession>
<organism evidence="2 4">
    <name type="scientific">Solemya velum gill symbiont</name>
    <dbReference type="NCBI Taxonomy" id="2340"/>
    <lineage>
        <taxon>Bacteria</taxon>
        <taxon>Pseudomonadati</taxon>
        <taxon>Pseudomonadota</taxon>
        <taxon>Gammaproteobacteria</taxon>
        <taxon>sulfur-oxidizing symbionts</taxon>
    </lineage>
</organism>
<dbReference type="InterPro" id="IPR016181">
    <property type="entry name" value="Acyl_CoA_acyltransferase"/>
</dbReference>
<protein>
    <submittedName>
        <fullName evidence="2">Acetyltransferase</fullName>
    </submittedName>
</protein>
<evidence type="ECO:0000259" key="1">
    <source>
        <dbReference type="PROSITE" id="PS51186"/>
    </source>
</evidence>
<dbReference type="Gene3D" id="3.40.630.30">
    <property type="match status" value="1"/>
</dbReference>
<dbReference type="Proteomes" id="UP000030856">
    <property type="component" value="Unassembled WGS sequence"/>
</dbReference>
<dbReference type="eggNOG" id="COG0456">
    <property type="taxonomic scope" value="Bacteria"/>
</dbReference>
<dbReference type="GeneID" id="86992251"/>
<keyword evidence="2" id="KW-0808">Transferase</keyword>
<gene>
    <name evidence="3" type="ORF">BOV88_04390</name>
    <name evidence="2" type="ORF">JV46_22670</name>
</gene>
<feature type="domain" description="N-acetyltransferase" evidence="1">
    <location>
        <begin position="31"/>
        <end position="169"/>
    </location>
</feature>
<dbReference type="Pfam" id="PF00583">
    <property type="entry name" value="Acetyltransf_1"/>
    <property type="match status" value="1"/>
</dbReference>
<keyword evidence="4" id="KW-1185">Reference proteome</keyword>
<dbReference type="CDD" id="cd04301">
    <property type="entry name" value="NAT_SF"/>
    <property type="match status" value="1"/>
</dbReference>
<comment type="caution">
    <text evidence="2">The sequence shown here is derived from an EMBL/GenBank/DDBJ whole genome shotgun (WGS) entry which is preliminary data.</text>
</comment>
<dbReference type="OrthoDB" id="9799601at2"/>